<dbReference type="PANTHER" id="PTHR43832:SF1">
    <property type="entry name" value="S-ADENOSYL-L-METHIONINE-DEPENDENT METHYLTRANSFERASES SUPERFAMILY PROTEIN"/>
    <property type="match status" value="1"/>
</dbReference>
<name>A0A4U7B7Y5_9PEZI</name>
<dbReference type="SUPFAM" id="SSF53335">
    <property type="entry name" value="S-adenosyl-L-methionine-dependent methyltransferases"/>
    <property type="match status" value="1"/>
</dbReference>
<protein>
    <recommendedName>
        <fullName evidence="4">(S)-coclaurine N-methyltransferase</fullName>
    </recommendedName>
</protein>
<sequence length="381" mass="43168">MDYDSLVNLLLDNGVLPFPIIRQGIRSQLRSRIAEIASTSLSSAYATKMKYIDLLRTRPIAIETTKANDQHYEVGTGVLQACLGRRMKYSCCLYYDEQGRALPGIDDAVGILGGVGNAVVGEGVKSIEDRLSVAEDAMMENYVEKAGLRDGMRIFDLGCGWGSLSLYLAERFPGAKVTAFSNSRTQKVFIDSEAGKKGLKNLEVVTGDIATWEVPRDRQGVYDRVVSVEMFEHMKNYSKLLAKVAALLKPKGQAFVHMFAHKDMPYDFESGWMTEHFFTGGTMPSLDLMAYFQEDLNLKRQWYVNGKNYARTCEDWLSKMNASKEQIWPHLEETYGKDKTRMWFYRWQVFYAACAELFAYGGGETWGVGLYLFEKPEVSKR</sequence>
<dbReference type="EMBL" id="PTQR01000021">
    <property type="protein sequence ID" value="TKX25905.1"/>
    <property type="molecule type" value="Genomic_DNA"/>
</dbReference>
<dbReference type="FunFam" id="3.40.50.150:FF:000554">
    <property type="entry name" value="Cation-transporting ATPase"/>
    <property type="match status" value="1"/>
</dbReference>
<reference evidence="2 3" key="1">
    <citation type="submission" date="2018-02" db="EMBL/GenBank/DDBJ databases">
        <title>Draft genome sequences of Elsinoe sp., causing black scab on jojoba.</title>
        <authorList>
            <person name="Stodart B."/>
            <person name="Jeffress S."/>
            <person name="Ash G."/>
            <person name="Arun Chinnappa K."/>
        </authorList>
    </citation>
    <scope>NUCLEOTIDE SEQUENCE [LARGE SCALE GENOMIC DNA]</scope>
    <source>
        <strain evidence="2 3">Hillstone_2</strain>
    </source>
</reference>
<dbReference type="Pfam" id="PF02353">
    <property type="entry name" value="CMAS"/>
    <property type="match status" value="1"/>
</dbReference>
<evidence type="ECO:0000256" key="1">
    <source>
        <dbReference type="ARBA" id="ARBA00010815"/>
    </source>
</evidence>
<evidence type="ECO:0000313" key="3">
    <source>
        <dbReference type="Proteomes" id="UP000308133"/>
    </source>
</evidence>
<dbReference type="PANTHER" id="PTHR43832">
    <property type="match status" value="1"/>
</dbReference>
<dbReference type="Gene3D" id="3.40.50.150">
    <property type="entry name" value="Vaccinia Virus protein VP39"/>
    <property type="match status" value="1"/>
</dbReference>
<dbReference type="AlphaFoldDB" id="A0A4U7B7Y5"/>
<organism evidence="2 3">
    <name type="scientific">Elsinoe australis</name>
    <dbReference type="NCBI Taxonomy" id="40998"/>
    <lineage>
        <taxon>Eukaryota</taxon>
        <taxon>Fungi</taxon>
        <taxon>Dikarya</taxon>
        <taxon>Ascomycota</taxon>
        <taxon>Pezizomycotina</taxon>
        <taxon>Dothideomycetes</taxon>
        <taxon>Dothideomycetidae</taxon>
        <taxon>Myriangiales</taxon>
        <taxon>Elsinoaceae</taxon>
        <taxon>Elsinoe</taxon>
    </lineage>
</organism>
<comment type="caution">
    <text evidence="2">The sequence shown here is derived from an EMBL/GenBank/DDBJ whole genome shotgun (WGS) entry which is preliminary data.</text>
</comment>
<evidence type="ECO:0008006" key="4">
    <source>
        <dbReference type="Google" id="ProtNLM"/>
    </source>
</evidence>
<proteinExistence type="inferred from homology"/>
<dbReference type="CDD" id="cd02440">
    <property type="entry name" value="AdoMet_MTases"/>
    <property type="match status" value="1"/>
</dbReference>
<dbReference type="InterPro" id="IPR029063">
    <property type="entry name" value="SAM-dependent_MTases_sf"/>
</dbReference>
<dbReference type="Proteomes" id="UP000308133">
    <property type="component" value="Unassembled WGS sequence"/>
</dbReference>
<gene>
    <name evidence="2" type="ORF">C1H76_1749</name>
</gene>
<comment type="similarity">
    <text evidence="1">Belongs to the CFA/CMAS family.</text>
</comment>
<evidence type="ECO:0000313" key="2">
    <source>
        <dbReference type="EMBL" id="TKX25905.1"/>
    </source>
</evidence>
<accession>A0A4U7B7Y5</accession>